<evidence type="ECO:0000313" key="2">
    <source>
        <dbReference type="EMBL" id="SBP70133.1"/>
    </source>
</evidence>
<evidence type="ECO:0000256" key="1">
    <source>
        <dbReference type="SAM" id="MobiDB-lite"/>
    </source>
</evidence>
<dbReference type="AlphaFoldDB" id="A0A1A8BTJ4"/>
<name>A0A1A8BTJ4_NOTKA</name>
<feature type="region of interest" description="Disordered" evidence="1">
    <location>
        <begin position="1"/>
        <end position="35"/>
    </location>
</feature>
<feature type="non-terminal residue" evidence="2">
    <location>
        <position position="1"/>
    </location>
</feature>
<dbReference type="EMBL" id="HADZ01006192">
    <property type="protein sequence ID" value="SBP70133.1"/>
    <property type="molecule type" value="Transcribed_RNA"/>
</dbReference>
<feature type="non-terminal residue" evidence="2">
    <location>
        <position position="78"/>
    </location>
</feature>
<organism evidence="2">
    <name type="scientific">Nothobranchius kadleci</name>
    <name type="common">African annual killifish</name>
    <dbReference type="NCBI Taxonomy" id="1051664"/>
    <lineage>
        <taxon>Eukaryota</taxon>
        <taxon>Metazoa</taxon>
        <taxon>Chordata</taxon>
        <taxon>Craniata</taxon>
        <taxon>Vertebrata</taxon>
        <taxon>Euteleostomi</taxon>
        <taxon>Actinopterygii</taxon>
        <taxon>Neopterygii</taxon>
        <taxon>Teleostei</taxon>
        <taxon>Neoteleostei</taxon>
        <taxon>Acanthomorphata</taxon>
        <taxon>Ovalentaria</taxon>
        <taxon>Atherinomorphae</taxon>
        <taxon>Cyprinodontiformes</taxon>
        <taxon>Nothobranchiidae</taxon>
        <taxon>Nothobranchius</taxon>
    </lineage>
</organism>
<reference evidence="2" key="1">
    <citation type="submission" date="2016-05" db="EMBL/GenBank/DDBJ databases">
        <authorList>
            <person name="Lavstsen T."/>
            <person name="Jespersen J.S."/>
        </authorList>
    </citation>
    <scope>NUCLEOTIDE SEQUENCE</scope>
    <source>
        <tissue evidence="2">Brain</tissue>
    </source>
</reference>
<feature type="compositionally biased region" description="Basic and acidic residues" evidence="1">
    <location>
        <begin position="7"/>
        <end position="22"/>
    </location>
</feature>
<accession>A0A1A8BTJ4</accession>
<sequence>THTHTHYKSDKVEQQTLHRAEARSFPGQRGGDSSSSRQVLVTFLQLFKVSAQEENQTWFYLYFLFSAPVSHVSFCLHY</sequence>
<proteinExistence type="predicted"/>
<reference evidence="2" key="2">
    <citation type="submission" date="2016-06" db="EMBL/GenBank/DDBJ databases">
        <title>The genome of a short-lived fish provides insights into sex chromosome evolution and the genetic control of aging.</title>
        <authorList>
            <person name="Reichwald K."/>
            <person name="Felder M."/>
            <person name="Petzold A."/>
            <person name="Koch P."/>
            <person name="Groth M."/>
            <person name="Platzer M."/>
        </authorList>
    </citation>
    <scope>NUCLEOTIDE SEQUENCE</scope>
    <source>
        <tissue evidence="2">Brain</tissue>
    </source>
</reference>
<protein>
    <submittedName>
        <fullName evidence="2">Nucleolar protein with MIF4G domain 1</fullName>
    </submittedName>
</protein>
<gene>
    <name evidence="2" type="primary">NOM1</name>
</gene>